<proteinExistence type="predicted"/>
<keyword evidence="2" id="KW-1185">Reference proteome</keyword>
<organism evidence="1 2">
    <name type="scientific">Coprinellus micaceus</name>
    <name type="common">Glistening ink-cap mushroom</name>
    <name type="synonym">Coprinus micaceus</name>
    <dbReference type="NCBI Taxonomy" id="71717"/>
    <lineage>
        <taxon>Eukaryota</taxon>
        <taxon>Fungi</taxon>
        <taxon>Dikarya</taxon>
        <taxon>Basidiomycota</taxon>
        <taxon>Agaricomycotina</taxon>
        <taxon>Agaricomycetes</taxon>
        <taxon>Agaricomycetidae</taxon>
        <taxon>Agaricales</taxon>
        <taxon>Agaricineae</taxon>
        <taxon>Psathyrellaceae</taxon>
        <taxon>Coprinellus</taxon>
    </lineage>
</organism>
<evidence type="ECO:0000313" key="2">
    <source>
        <dbReference type="Proteomes" id="UP000298030"/>
    </source>
</evidence>
<dbReference type="OrthoDB" id="2553626at2759"/>
<accession>A0A4Y7T0B8</accession>
<comment type="caution">
    <text evidence="1">The sequence shown here is derived from an EMBL/GenBank/DDBJ whole genome shotgun (WGS) entry which is preliminary data.</text>
</comment>
<dbReference type="STRING" id="71717.A0A4Y7T0B8"/>
<dbReference type="Proteomes" id="UP000298030">
    <property type="component" value="Unassembled WGS sequence"/>
</dbReference>
<gene>
    <name evidence="1" type="ORF">FA13DRAFT_1736433</name>
</gene>
<sequence length="75" mass="8291">MDGILKFFSPTLSPTDTLTGGQFFAALRLVTHVANGAELDRGLAFVQGAFRLVSSVLPWHRFSSPRYPLVWRPDG</sequence>
<name>A0A4Y7T0B8_COPMI</name>
<dbReference type="AlphaFoldDB" id="A0A4Y7T0B8"/>
<feature type="non-terminal residue" evidence="1">
    <location>
        <position position="75"/>
    </location>
</feature>
<protein>
    <submittedName>
        <fullName evidence="1">Uncharacterized protein</fullName>
    </submittedName>
</protein>
<reference evidence="1 2" key="1">
    <citation type="journal article" date="2019" name="Nat. Ecol. Evol.">
        <title>Megaphylogeny resolves global patterns of mushroom evolution.</title>
        <authorList>
            <person name="Varga T."/>
            <person name="Krizsan K."/>
            <person name="Foldi C."/>
            <person name="Dima B."/>
            <person name="Sanchez-Garcia M."/>
            <person name="Sanchez-Ramirez S."/>
            <person name="Szollosi G.J."/>
            <person name="Szarkandi J.G."/>
            <person name="Papp V."/>
            <person name="Albert L."/>
            <person name="Andreopoulos W."/>
            <person name="Angelini C."/>
            <person name="Antonin V."/>
            <person name="Barry K.W."/>
            <person name="Bougher N.L."/>
            <person name="Buchanan P."/>
            <person name="Buyck B."/>
            <person name="Bense V."/>
            <person name="Catcheside P."/>
            <person name="Chovatia M."/>
            <person name="Cooper J."/>
            <person name="Damon W."/>
            <person name="Desjardin D."/>
            <person name="Finy P."/>
            <person name="Geml J."/>
            <person name="Haridas S."/>
            <person name="Hughes K."/>
            <person name="Justo A."/>
            <person name="Karasinski D."/>
            <person name="Kautmanova I."/>
            <person name="Kiss B."/>
            <person name="Kocsube S."/>
            <person name="Kotiranta H."/>
            <person name="LaButti K.M."/>
            <person name="Lechner B.E."/>
            <person name="Liimatainen K."/>
            <person name="Lipzen A."/>
            <person name="Lukacs Z."/>
            <person name="Mihaltcheva S."/>
            <person name="Morgado L.N."/>
            <person name="Niskanen T."/>
            <person name="Noordeloos M.E."/>
            <person name="Ohm R.A."/>
            <person name="Ortiz-Santana B."/>
            <person name="Ovrebo C."/>
            <person name="Racz N."/>
            <person name="Riley R."/>
            <person name="Savchenko A."/>
            <person name="Shiryaev A."/>
            <person name="Soop K."/>
            <person name="Spirin V."/>
            <person name="Szebenyi C."/>
            <person name="Tomsovsky M."/>
            <person name="Tulloss R.E."/>
            <person name="Uehling J."/>
            <person name="Grigoriev I.V."/>
            <person name="Vagvolgyi C."/>
            <person name="Papp T."/>
            <person name="Martin F.M."/>
            <person name="Miettinen O."/>
            <person name="Hibbett D.S."/>
            <person name="Nagy L.G."/>
        </authorList>
    </citation>
    <scope>NUCLEOTIDE SEQUENCE [LARGE SCALE GENOMIC DNA]</scope>
    <source>
        <strain evidence="1 2">FP101781</strain>
    </source>
</reference>
<evidence type="ECO:0000313" key="1">
    <source>
        <dbReference type="EMBL" id="TEB27587.1"/>
    </source>
</evidence>
<dbReference type="EMBL" id="QPFP01000039">
    <property type="protein sequence ID" value="TEB27587.1"/>
    <property type="molecule type" value="Genomic_DNA"/>
</dbReference>